<evidence type="ECO:0000259" key="2">
    <source>
        <dbReference type="Pfam" id="PF13556"/>
    </source>
</evidence>
<dbReference type="InterPro" id="IPR025736">
    <property type="entry name" value="PucR_C-HTH_dom"/>
</dbReference>
<dbReference type="PANTHER" id="PTHR33744">
    <property type="entry name" value="CARBOHYDRATE DIACID REGULATOR"/>
    <property type="match status" value="1"/>
</dbReference>
<organism evidence="3 4">
    <name type="scientific">Wansuia hejianensis</name>
    <dbReference type="NCBI Taxonomy" id="2763667"/>
    <lineage>
        <taxon>Bacteria</taxon>
        <taxon>Bacillati</taxon>
        <taxon>Bacillota</taxon>
        <taxon>Clostridia</taxon>
        <taxon>Lachnospirales</taxon>
        <taxon>Lachnospiraceae</taxon>
        <taxon>Wansuia</taxon>
    </lineage>
</organism>
<dbReference type="InterPro" id="IPR051448">
    <property type="entry name" value="CdaR-like_regulators"/>
</dbReference>
<protein>
    <submittedName>
        <fullName evidence="3">PucR family transcriptional regulator</fullName>
    </submittedName>
</protein>
<dbReference type="Gene3D" id="1.10.10.2840">
    <property type="entry name" value="PucR C-terminal helix-turn-helix domain"/>
    <property type="match status" value="1"/>
</dbReference>
<evidence type="ECO:0000313" key="3">
    <source>
        <dbReference type="EMBL" id="QNM07734.1"/>
    </source>
</evidence>
<evidence type="ECO:0000313" key="4">
    <source>
        <dbReference type="Proteomes" id="UP000515860"/>
    </source>
</evidence>
<dbReference type="AlphaFoldDB" id="A0A7G9GAA2"/>
<dbReference type="Proteomes" id="UP000515860">
    <property type="component" value="Chromosome"/>
</dbReference>
<dbReference type="RefSeq" id="WP_118643502.1">
    <property type="nucleotide sequence ID" value="NZ_CP060635.1"/>
</dbReference>
<keyword evidence="4" id="KW-1185">Reference proteome</keyword>
<reference evidence="3 4" key="1">
    <citation type="submission" date="2020-08" db="EMBL/GenBank/DDBJ databases">
        <authorList>
            <person name="Liu C."/>
            <person name="Sun Q."/>
        </authorList>
    </citation>
    <scope>NUCLEOTIDE SEQUENCE [LARGE SCALE GENOMIC DNA]</scope>
    <source>
        <strain evidence="3 4">NSJ-29</strain>
    </source>
</reference>
<dbReference type="InterPro" id="IPR042070">
    <property type="entry name" value="PucR_C-HTH_sf"/>
</dbReference>
<dbReference type="InterPro" id="IPR012914">
    <property type="entry name" value="PucR_dom"/>
</dbReference>
<feature type="domain" description="PucR C-terminal helix-turn-helix" evidence="2">
    <location>
        <begin position="330"/>
        <end position="372"/>
    </location>
</feature>
<dbReference type="KEGG" id="whj:H9Q79_12505"/>
<dbReference type="Pfam" id="PF07905">
    <property type="entry name" value="PucR"/>
    <property type="match status" value="1"/>
</dbReference>
<gene>
    <name evidence="3" type="ORF">H9Q79_12505</name>
</gene>
<evidence type="ECO:0000259" key="1">
    <source>
        <dbReference type="Pfam" id="PF07905"/>
    </source>
</evidence>
<dbReference type="EMBL" id="CP060635">
    <property type="protein sequence ID" value="QNM07734.1"/>
    <property type="molecule type" value="Genomic_DNA"/>
</dbReference>
<dbReference type="PANTHER" id="PTHR33744:SF1">
    <property type="entry name" value="DNA-BINDING TRANSCRIPTIONAL ACTIVATOR ADER"/>
    <property type="match status" value="1"/>
</dbReference>
<feature type="domain" description="Purine catabolism PurC-like" evidence="1">
    <location>
        <begin position="7"/>
        <end position="127"/>
    </location>
</feature>
<proteinExistence type="predicted"/>
<name>A0A7G9GAA2_9FIRM</name>
<sequence length="398" mass="47813">MSITVREVWELKEFQPFQLVAGEAGLDNRIDSIGILDYEYALQSGEAPKKWTFRKYDFVISSLLFAKDDPGMLMSAIVDLCHDQVSALAVKNVCYPELPEEVLKYADEHGLPIFMFGRDDAYFEDIVVCLKSKIAERNNLELQEHRISLLLRGELDIKGQRELNREILPNRVEPYRILYCFIREEGGRKIRDYRKYYQIRERERSKQPVFYYKGGCFIVIYTNSTREERPEKEYGRYRELLLEQLRMPPEDYWIGIGEIHEDPDELITAMKESFCAQQYARLFEKTRVYYHDTGIYQILLPCYREEWFQKYSRKIIDLILEFDRRHDGDLYKTTEQYVKNYGNTLEVAEKMHLHKNTVRYRINKVRELLNMEEESSFDMQIFMAFMIDELNQWFHEDF</sequence>
<dbReference type="Pfam" id="PF13556">
    <property type="entry name" value="HTH_30"/>
    <property type="match status" value="1"/>
</dbReference>
<accession>A0A7G9GAA2</accession>